<keyword evidence="1" id="KW-0472">Membrane</keyword>
<evidence type="ECO:0000256" key="1">
    <source>
        <dbReference type="SAM" id="Phobius"/>
    </source>
</evidence>
<sequence>MVILSPASIPLIVSSARCSPSKRCYSLPLHLSHPPSIVRAVAGLALALGWLLGYVYSAVPVFGIALCPTAIFMIRILLLASWRVAR</sequence>
<evidence type="ECO:0008006" key="4">
    <source>
        <dbReference type="Google" id="ProtNLM"/>
    </source>
</evidence>
<evidence type="ECO:0000313" key="3">
    <source>
        <dbReference type="Proteomes" id="UP001190825"/>
    </source>
</evidence>
<keyword evidence="1" id="KW-1133">Transmembrane helix</keyword>
<dbReference type="Proteomes" id="UP001190825">
    <property type="component" value="Unassembled WGS sequence"/>
</dbReference>
<organism evidence="2 3">
    <name type="scientific">Sinorhizobium medicae</name>
    <dbReference type="NCBI Taxonomy" id="110321"/>
    <lineage>
        <taxon>Bacteria</taxon>
        <taxon>Pseudomonadati</taxon>
        <taxon>Pseudomonadota</taxon>
        <taxon>Alphaproteobacteria</taxon>
        <taxon>Hyphomicrobiales</taxon>
        <taxon>Rhizobiaceae</taxon>
        <taxon>Sinorhizobium/Ensifer group</taxon>
        <taxon>Sinorhizobium</taxon>
    </lineage>
</organism>
<dbReference type="EMBL" id="NBUC01000176">
    <property type="protein sequence ID" value="PLT92972.1"/>
    <property type="molecule type" value="Genomic_DNA"/>
</dbReference>
<proteinExistence type="predicted"/>
<name>A0ABX4TCG1_9HYPH</name>
<feature type="transmembrane region" description="Helical" evidence="1">
    <location>
        <begin position="63"/>
        <end position="85"/>
    </location>
</feature>
<gene>
    <name evidence="2" type="ORF">BMJ33_32530</name>
</gene>
<keyword evidence="3" id="KW-1185">Reference proteome</keyword>
<protein>
    <recommendedName>
        <fullName evidence="4">Transmembrane protein</fullName>
    </recommendedName>
</protein>
<comment type="caution">
    <text evidence="2">The sequence shown here is derived from an EMBL/GenBank/DDBJ whole genome shotgun (WGS) entry which is preliminary data.</text>
</comment>
<accession>A0ABX4TCG1</accession>
<reference evidence="2 3" key="1">
    <citation type="journal article" date="2018" name="FEMS Microbiol. Ecol.">
        <title>Co-invading symbiotic mutualists of Medicago polymorpha retain high ancestral diversity and contain diverse accessory genomes.</title>
        <authorList>
            <person name="Porter S.S."/>
            <person name="Faber-Hammond J.J."/>
            <person name="Friesen M.L."/>
        </authorList>
    </citation>
    <scope>NUCLEOTIDE SEQUENCE [LARGE SCALE GENOMIC DNA]</scope>
    <source>
        <strain evidence="2 3">Str16</strain>
    </source>
</reference>
<evidence type="ECO:0000313" key="2">
    <source>
        <dbReference type="EMBL" id="PLT92972.1"/>
    </source>
</evidence>
<keyword evidence="1" id="KW-0812">Transmembrane</keyword>